<comment type="subunit">
    <text evidence="3">Monomer.</text>
</comment>
<comment type="similarity">
    <text evidence="2">Belongs to the insect beta-1,3-glucan binding protein family.</text>
</comment>
<gene>
    <name evidence="14" type="primary">LOC114242182</name>
</gene>
<dbReference type="Gene3D" id="2.60.40.2140">
    <property type="entry name" value="Beta-1,3-glucan-recognition protein, N-terminal domain"/>
    <property type="match status" value="2"/>
</dbReference>
<feature type="domain" description="GH16" evidence="11">
    <location>
        <begin position="188"/>
        <end position="498"/>
    </location>
</feature>
<keyword evidence="13" id="KW-1185">Reference proteome</keyword>
<feature type="compositionally biased region" description="Pro residues" evidence="9">
    <location>
        <begin position="150"/>
        <end position="160"/>
    </location>
</feature>
<dbReference type="PROSITE" id="PS51969">
    <property type="entry name" value="CBM39"/>
    <property type="match status" value="2"/>
</dbReference>
<feature type="domain" description="CBM39" evidence="12">
    <location>
        <begin position="518"/>
        <end position="618"/>
    </location>
</feature>
<dbReference type="InterPro" id="IPR043030">
    <property type="entry name" value="BGBP_N_sf"/>
</dbReference>
<dbReference type="PANTHER" id="PTHR10963:SF60">
    <property type="entry name" value="GRAM-NEGATIVE BACTERIA-BINDING PROTEIN 1-RELATED"/>
    <property type="match status" value="1"/>
</dbReference>
<dbReference type="InterPro" id="IPR035806">
    <property type="entry name" value="GH16_GRP_C"/>
</dbReference>
<evidence type="ECO:0000313" key="14">
    <source>
        <dbReference type="RefSeq" id="XP_028029040.1"/>
    </source>
</evidence>
<keyword evidence="6 10" id="KW-0732">Signal</keyword>
<dbReference type="OrthoDB" id="4781at2759"/>
<accession>A0A6J2JHK6</accession>
<dbReference type="GO" id="GO:0002752">
    <property type="term" value="P:cell surface pattern recognition receptor signaling pathway"/>
    <property type="evidence" value="ECO:0007669"/>
    <property type="project" value="UniProtKB-ARBA"/>
</dbReference>
<name>A0A6J2JHK6_BOMMA</name>
<evidence type="ECO:0000256" key="7">
    <source>
        <dbReference type="ARBA" id="ARBA00022859"/>
    </source>
</evidence>
<evidence type="ECO:0000259" key="11">
    <source>
        <dbReference type="PROSITE" id="PS51762"/>
    </source>
</evidence>
<dbReference type="FunFam" id="2.60.120.200:FF:000235">
    <property type="entry name" value="Beta-1,3-glucan-binding protein"/>
    <property type="match status" value="1"/>
</dbReference>
<dbReference type="GeneID" id="114242182"/>
<feature type="chain" id="PRO_5026897472" evidence="10">
    <location>
        <begin position="17"/>
        <end position="968"/>
    </location>
</feature>
<dbReference type="GO" id="GO:0004553">
    <property type="term" value="F:hydrolase activity, hydrolyzing O-glycosyl compounds"/>
    <property type="evidence" value="ECO:0007669"/>
    <property type="project" value="InterPro"/>
</dbReference>
<dbReference type="CTD" id="692379"/>
<dbReference type="GO" id="GO:0005576">
    <property type="term" value="C:extracellular region"/>
    <property type="evidence" value="ECO:0007669"/>
    <property type="project" value="UniProtKB-SubCell"/>
</dbReference>
<evidence type="ECO:0000256" key="10">
    <source>
        <dbReference type="SAM" id="SignalP"/>
    </source>
</evidence>
<dbReference type="PANTHER" id="PTHR10963">
    <property type="entry name" value="GLYCOSYL HYDROLASE-RELATED"/>
    <property type="match status" value="1"/>
</dbReference>
<feature type="signal peptide" evidence="10">
    <location>
        <begin position="1"/>
        <end position="16"/>
    </location>
</feature>
<dbReference type="InterPro" id="IPR000757">
    <property type="entry name" value="Beta-glucanase-like"/>
</dbReference>
<dbReference type="Pfam" id="PF15886">
    <property type="entry name" value="CBM39"/>
    <property type="match status" value="2"/>
</dbReference>
<keyword evidence="7" id="KW-0391">Immunity</keyword>
<protein>
    <submittedName>
        <fullName evidence="14">Beta-1,3-glucan-binding protein</fullName>
    </submittedName>
</protein>
<evidence type="ECO:0000256" key="6">
    <source>
        <dbReference type="ARBA" id="ARBA00022729"/>
    </source>
</evidence>
<evidence type="ECO:0000256" key="5">
    <source>
        <dbReference type="ARBA" id="ARBA00022588"/>
    </source>
</evidence>
<dbReference type="KEGG" id="bman:114242182"/>
<dbReference type="PROSITE" id="PS51762">
    <property type="entry name" value="GH16_2"/>
    <property type="match status" value="2"/>
</dbReference>
<reference evidence="14" key="1">
    <citation type="submission" date="2025-08" db="UniProtKB">
        <authorList>
            <consortium name="RefSeq"/>
        </authorList>
    </citation>
    <scope>IDENTIFICATION</scope>
    <source>
        <tissue evidence="14">Silk gland</tissue>
    </source>
</reference>
<dbReference type="InterPro" id="IPR031756">
    <property type="entry name" value="BGBP_N"/>
</dbReference>
<dbReference type="GO" id="GO:0030246">
    <property type="term" value="F:carbohydrate binding"/>
    <property type="evidence" value="ECO:0007669"/>
    <property type="project" value="InterPro"/>
</dbReference>
<keyword evidence="8" id="KW-0325">Glycoprotein</keyword>
<dbReference type="InterPro" id="IPR050546">
    <property type="entry name" value="Glycosyl_Hydrlase_16"/>
</dbReference>
<evidence type="ECO:0000256" key="9">
    <source>
        <dbReference type="SAM" id="MobiDB-lite"/>
    </source>
</evidence>
<dbReference type="FunFam" id="2.60.40.2140:FF:000001">
    <property type="entry name" value="Beta-1,3-glucan-binding protein"/>
    <property type="match status" value="1"/>
</dbReference>
<comment type="subcellular location">
    <subcellularLocation>
        <location evidence="1">Secreted</location>
    </subcellularLocation>
</comment>
<feature type="domain" description="CBM39" evidence="12">
    <location>
        <begin position="17"/>
        <end position="116"/>
    </location>
</feature>
<dbReference type="GO" id="GO:0045087">
    <property type="term" value="P:innate immune response"/>
    <property type="evidence" value="ECO:0007669"/>
    <property type="project" value="UniProtKB-KW"/>
</dbReference>
<dbReference type="Proteomes" id="UP000504629">
    <property type="component" value="Unplaced"/>
</dbReference>
<keyword evidence="5" id="KW-0399">Innate immunity</keyword>
<evidence type="ECO:0000313" key="13">
    <source>
        <dbReference type="Proteomes" id="UP000504629"/>
    </source>
</evidence>
<dbReference type="SUPFAM" id="SSF49899">
    <property type="entry name" value="Concanavalin A-like lectins/glucanases"/>
    <property type="match status" value="2"/>
</dbReference>
<dbReference type="Gene3D" id="2.60.120.200">
    <property type="match status" value="2"/>
</dbReference>
<sequence length="968" mass="108472">MYKTCVWVLLLKIVLCYEAPPATLEAIHPKGLRVSVPDEGFSLFAFHGKLNEEMEGLEAGHWSRDITKPKNGRWIFRDRNAALKIGDKIYFWTFVIKDGLGYRQDNGEWTVEGFVDEAGNPVNTEGSEITPGVEFTSTSLNPESPQSIPNQPPDSLPAKPPSEGYPCELSLSTVSVPGFVCKGQLLFEDQFNIPIHKGKIWVPEVKFPGEPDFPFNVYLSDNAEVNDGKLIIKPATLESKYGEDFVRQSLDLSERCTGTVGTPQCLREASGPLILPPIITAKISTRHQFAFKYGRVEIRAKMPKGDWLYPEILLEPRDNIYGVRNYASGTLKIACVKGNAEFSKKLYAGPIMAGSDPYKSFYLKENIGYESWNNDFHNYTLEWRPDGITLLVDGESYGEIKPGEGFYNVANSYKVEAAPQWLKGTIMAPFDELFYVSIGLNVAGIREFSEDISNKPWKNSATKAMLKFWDARSQWFPTWDEDSALQVDYVKVFAITKMAAAMCGRVLCLILFITISYAQMPDVKIQAFRPKGLRISVQDVPKMTLFAFHGNLNHKLDSTSVGTLSAEVLDPVNGRWVYEEPDLKLKVKDVVYYNAVFSINKKIYEKTNQQFTVTELEDPNASTDSQKPECKPTKTRVRGGKACAGQTIFEEQFDSLDENVWQIEQYIPIYHPEYPFVSYQRNNLTVSTADGNLHINAKLQQHMPGFLDDSIYSGTLNLFSGCTSSAEACIKQASGADILPPIVSGRITSIGFAFTYGTVEIRAKLPQGDWLYPEILLEPFLKKYGSMNYASGVVKIACARGNAELYSGPNDYSNTVLYGGPIMDLECRENFLSTKRRRDGTSWGDSFHTYSVQWTPDFIALSVDGEEWARVEAPRDALPAVCAHAPRHLLQAGSQMAPFDDHFYITLGVAAGGITEFRDGSITSGGVTKPWRDSARKASVHFWRHMSDWFPQWSQPTLIVDFVKVIAL</sequence>
<keyword evidence="4" id="KW-0964">Secreted</keyword>
<feature type="compositionally biased region" description="Polar residues" evidence="9">
    <location>
        <begin position="135"/>
        <end position="149"/>
    </location>
</feature>
<dbReference type="CDD" id="cd02179">
    <property type="entry name" value="GH16_beta_GRP"/>
    <property type="match status" value="2"/>
</dbReference>
<feature type="region of interest" description="Disordered" evidence="9">
    <location>
        <begin position="118"/>
        <end position="162"/>
    </location>
</feature>
<organism evidence="13 14">
    <name type="scientific">Bombyx mandarina</name>
    <name type="common">Wild silk moth</name>
    <name type="synonym">Wild silkworm</name>
    <dbReference type="NCBI Taxonomy" id="7092"/>
    <lineage>
        <taxon>Eukaryota</taxon>
        <taxon>Metazoa</taxon>
        <taxon>Ecdysozoa</taxon>
        <taxon>Arthropoda</taxon>
        <taxon>Hexapoda</taxon>
        <taxon>Insecta</taxon>
        <taxon>Pterygota</taxon>
        <taxon>Neoptera</taxon>
        <taxon>Endopterygota</taxon>
        <taxon>Lepidoptera</taxon>
        <taxon>Glossata</taxon>
        <taxon>Ditrysia</taxon>
        <taxon>Bombycoidea</taxon>
        <taxon>Bombycidae</taxon>
        <taxon>Bombycinae</taxon>
        <taxon>Bombyx</taxon>
    </lineage>
</organism>
<evidence type="ECO:0000256" key="4">
    <source>
        <dbReference type="ARBA" id="ARBA00022525"/>
    </source>
</evidence>
<evidence type="ECO:0000259" key="12">
    <source>
        <dbReference type="PROSITE" id="PS51969"/>
    </source>
</evidence>
<dbReference type="GO" id="GO:0038187">
    <property type="term" value="F:pattern recognition receptor activity"/>
    <property type="evidence" value="ECO:0007669"/>
    <property type="project" value="UniProtKB-ARBA"/>
</dbReference>
<dbReference type="AlphaFoldDB" id="A0A6J2JHK6"/>
<proteinExistence type="inferred from homology"/>
<evidence type="ECO:0000256" key="3">
    <source>
        <dbReference type="ARBA" id="ARBA00011245"/>
    </source>
</evidence>
<evidence type="ECO:0000256" key="8">
    <source>
        <dbReference type="ARBA" id="ARBA00023180"/>
    </source>
</evidence>
<dbReference type="RefSeq" id="XP_028029040.1">
    <property type="nucleotide sequence ID" value="XM_028173239.1"/>
</dbReference>
<dbReference type="GO" id="GO:0005975">
    <property type="term" value="P:carbohydrate metabolic process"/>
    <property type="evidence" value="ECO:0007669"/>
    <property type="project" value="InterPro"/>
</dbReference>
<dbReference type="InterPro" id="IPR013320">
    <property type="entry name" value="ConA-like_dom_sf"/>
</dbReference>
<evidence type="ECO:0000256" key="2">
    <source>
        <dbReference type="ARBA" id="ARBA00008781"/>
    </source>
</evidence>
<dbReference type="Pfam" id="PF00722">
    <property type="entry name" value="Glyco_hydro_16"/>
    <property type="match status" value="1"/>
</dbReference>
<evidence type="ECO:0000256" key="1">
    <source>
        <dbReference type="ARBA" id="ARBA00004613"/>
    </source>
</evidence>
<feature type="domain" description="GH16" evidence="11">
    <location>
        <begin position="624"/>
        <end position="968"/>
    </location>
</feature>